<dbReference type="AlphaFoldDB" id="A0A8S3ZPD5"/>
<proteinExistence type="predicted"/>
<evidence type="ECO:0008006" key="4">
    <source>
        <dbReference type="Google" id="ProtNLM"/>
    </source>
</evidence>
<accession>A0A8S3ZPD5</accession>
<keyword evidence="1" id="KW-0812">Transmembrane</keyword>
<reference evidence="2" key="1">
    <citation type="submission" date="2021-04" db="EMBL/GenBank/DDBJ databases">
        <authorList>
            <consortium name="Molecular Ecology Group"/>
        </authorList>
    </citation>
    <scope>NUCLEOTIDE SEQUENCE</scope>
</reference>
<protein>
    <recommendedName>
        <fullName evidence="4">Phospholipid phosphatase 2</fullName>
    </recommendedName>
</protein>
<keyword evidence="3" id="KW-1185">Reference proteome</keyword>
<dbReference type="GO" id="GO:0008195">
    <property type="term" value="F:phosphatidate phosphatase activity"/>
    <property type="evidence" value="ECO:0007669"/>
    <property type="project" value="TreeGrafter"/>
</dbReference>
<evidence type="ECO:0000313" key="2">
    <source>
        <dbReference type="EMBL" id="CAG5129132.1"/>
    </source>
</evidence>
<feature type="transmembrane region" description="Helical" evidence="1">
    <location>
        <begin position="117"/>
        <end position="138"/>
    </location>
</feature>
<comment type="caution">
    <text evidence="2">The sequence shown here is derived from an EMBL/GenBank/DDBJ whole genome shotgun (WGS) entry which is preliminary data.</text>
</comment>
<dbReference type="PANTHER" id="PTHR10165:SF103">
    <property type="entry name" value="PHOSPHOLIPID PHOSPHATASE HOMOLOG 1.2 HOMOLOG"/>
    <property type="match status" value="1"/>
</dbReference>
<dbReference type="GO" id="GO:0006644">
    <property type="term" value="P:phospholipid metabolic process"/>
    <property type="evidence" value="ECO:0007669"/>
    <property type="project" value="InterPro"/>
</dbReference>
<dbReference type="OrthoDB" id="8907274at2759"/>
<dbReference type="InterPro" id="IPR043216">
    <property type="entry name" value="PAP-like"/>
</dbReference>
<evidence type="ECO:0000256" key="1">
    <source>
        <dbReference type="SAM" id="Phobius"/>
    </source>
</evidence>
<dbReference type="GO" id="GO:0046839">
    <property type="term" value="P:phospholipid dephosphorylation"/>
    <property type="evidence" value="ECO:0007669"/>
    <property type="project" value="TreeGrafter"/>
</dbReference>
<dbReference type="GO" id="GO:0007165">
    <property type="term" value="P:signal transduction"/>
    <property type="evidence" value="ECO:0007669"/>
    <property type="project" value="TreeGrafter"/>
</dbReference>
<name>A0A8S3ZPD5_9EUPU</name>
<dbReference type="GO" id="GO:0005886">
    <property type="term" value="C:plasma membrane"/>
    <property type="evidence" value="ECO:0007669"/>
    <property type="project" value="TreeGrafter"/>
</dbReference>
<dbReference type="EMBL" id="CAJHNH020003364">
    <property type="protein sequence ID" value="CAG5129132.1"/>
    <property type="molecule type" value="Genomic_DNA"/>
</dbReference>
<dbReference type="SUPFAM" id="SSF48317">
    <property type="entry name" value="Acid phosphatase/Vanadium-dependent haloperoxidase"/>
    <property type="match status" value="1"/>
</dbReference>
<dbReference type="InterPro" id="IPR036938">
    <property type="entry name" value="PAP2/HPO_sf"/>
</dbReference>
<gene>
    <name evidence="2" type="ORF">CUNI_LOCUS14690</name>
</gene>
<dbReference type="Proteomes" id="UP000678393">
    <property type="component" value="Unassembled WGS sequence"/>
</dbReference>
<organism evidence="2 3">
    <name type="scientific">Candidula unifasciata</name>
    <dbReference type="NCBI Taxonomy" id="100452"/>
    <lineage>
        <taxon>Eukaryota</taxon>
        <taxon>Metazoa</taxon>
        <taxon>Spiralia</taxon>
        <taxon>Lophotrochozoa</taxon>
        <taxon>Mollusca</taxon>
        <taxon>Gastropoda</taxon>
        <taxon>Heterobranchia</taxon>
        <taxon>Euthyneura</taxon>
        <taxon>Panpulmonata</taxon>
        <taxon>Eupulmonata</taxon>
        <taxon>Stylommatophora</taxon>
        <taxon>Helicina</taxon>
        <taxon>Helicoidea</taxon>
        <taxon>Geomitridae</taxon>
        <taxon>Candidula</taxon>
    </lineage>
</organism>
<feature type="transmembrane region" description="Helical" evidence="1">
    <location>
        <begin position="73"/>
        <end position="97"/>
    </location>
</feature>
<feature type="transmembrane region" description="Helical" evidence="1">
    <location>
        <begin position="25"/>
        <end position="48"/>
    </location>
</feature>
<keyword evidence="1" id="KW-1133">Transmembrane helix</keyword>
<dbReference type="Gene3D" id="1.20.144.10">
    <property type="entry name" value="Phosphatidic acid phosphatase type 2/haloperoxidase"/>
    <property type="match status" value="1"/>
</dbReference>
<dbReference type="PANTHER" id="PTHR10165">
    <property type="entry name" value="LIPID PHOSPHATE PHOSPHATASE"/>
    <property type="match status" value="1"/>
</dbReference>
<sequence length="187" mass="20604">MKVSAQEIMTMGCLSSSRLTSRKRILLKVVSDVICVLLVSAGIIAIQFGSKPYKRGFFCDDESITHPFLEDTISVSLAACIGIFLPLVVIILLEFLLRKKGRGYTVSINKTVGKASWIYGTYNTIIVFVFGVAVTQFLTEVGKNSIGRLRPHFLTLCNPDWKKVNCSTGYITDDVCTSTDTGMMNEA</sequence>
<evidence type="ECO:0000313" key="3">
    <source>
        <dbReference type="Proteomes" id="UP000678393"/>
    </source>
</evidence>
<keyword evidence="1" id="KW-0472">Membrane</keyword>
<feature type="non-terminal residue" evidence="2">
    <location>
        <position position="1"/>
    </location>
</feature>